<reference evidence="1 2" key="1">
    <citation type="submission" date="2024-06" db="EMBL/GenBank/DDBJ databases">
        <authorList>
            <person name="Lee S.D."/>
        </authorList>
    </citation>
    <scope>NUCLEOTIDE SEQUENCE [LARGE SCALE GENOMIC DNA]</scope>
    <source>
        <strain evidence="1 2">N1-10</strain>
    </source>
</reference>
<proteinExistence type="predicted"/>
<comment type="caution">
    <text evidence="1">The sequence shown here is derived from an EMBL/GenBank/DDBJ whole genome shotgun (WGS) entry which is preliminary data.</text>
</comment>
<dbReference type="EMBL" id="JBEUKS010000005">
    <property type="protein sequence ID" value="MFC1439760.1"/>
    <property type="molecule type" value="Genomic_DNA"/>
</dbReference>
<organism evidence="1 2">
    <name type="scientific">Streptacidiphilus jeojiensis</name>
    <dbReference type="NCBI Taxonomy" id="3229225"/>
    <lineage>
        <taxon>Bacteria</taxon>
        <taxon>Bacillati</taxon>
        <taxon>Actinomycetota</taxon>
        <taxon>Actinomycetes</taxon>
        <taxon>Kitasatosporales</taxon>
        <taxon>Streptomycetaceae</taxon>
        <taxon>Streptacidiphilus</taxon>
    </lineage>
</organism>
<dbReference type="SUPFAM" id="SSF102114">
    <property type="entry name" value="Radical SAM enzymes"/>
    <property type="match status" value="1"/>
</dbReference>
<keyword evidence="2" id="KW-1185">Reference proteome</keyword>
<dbReference type="InterPro" id="IPR013785">
    <property type="entry name" value="Aldolase_TIM"/>
</dbReference>
<dbReference type="CDD" id="cd01335">
    <property type="entry name" value="Radical_SAM"/>
    <property type="match status" value="1"/>
</dbReference>
<evidence type="ECO:0000313" key="1">
    <source>
        <dbReference type="EMBL" id="MFC1439760.1"/>
    </source>
</evidence>
<dbReference type="InterPro" id="IPR050377">
    <property type="entry name" value="Radical_SAM_PqqE_MftC-like"/>
</dbReference>
<dbReference type="PANTHER" id="PTHR11228:SF7">
    <property type="entry name" value="PQQA PEPTIDE CYCLASE"/>
    <property type="match status" value="1"/>
</dbReference>
<accession>A0ABV6XNH0</accession>
<protein>
    <submittedName>
        <fullName evidence="1">Radical SAM protein</fullName>
    </submittedName>
</protein>
<dbReference type="InterPro" id="IPR058240">
    <property type="entry name" value="rSAM_sf"/>
</dbReference>
<evidence type="ECO:0000313" key="2">
    <source>
        <dbReference type="Proteomes" id="UP001592581"/>
    </source>
</evidence>
<dbReference type="PANTHER" id="PTHR11228">
    <property type="entry name" value="RADICAL SAM DOMAIN PROTEIN"/>
    <property type="match status" value="1"/>
</dbReference>
<dbReference type="Gene3D" id="3.20.20.70">
    <property type="entry name" value="Aldolase class I"/>
    <property type="match status" value="1"/>
</dbReference>
<dbReference type="RefSeq" id="WP_380565350.1">
    <property type="nucleotide sequence ID" value="NZ_JBEUKS010000005.1"/>
</dbReference>
<sequence>MTTTIEPQQAASTTTRFLALDLTRKCQAKCAHGYNQSGPSGTHGDIAREDWLNVLGHASRMGVTRVQFIGGEVTLHPDLADLINYALELGTGVEVFSNLIDVRDVLWPVLRQRGVSLATSYYSDRADEHEKITQHRGAYLKTKANIEKSITSYQSPPTTRRTGRRPGA</sequence>
<dbReference type="Proteomes" id="UP001592581">
    <property type="component" value="Unassembled WGS sequence"/>
</dbReference>
<gene>
    <name evidence="1" type="ORF">ABUW04_16000</name>
</gene>
<name>A0ABV6XNH0_9ACTN</name>